<dbReference type="InterPro" id="IPR007235">
    <property type="entry name" value="Glyco_trans_28_C"/>
</dbReference>
<keyword evidence="3" id="KW-1185">Reference proteome</keyword>
<dbReference type="EMBL" id="JANZXA010000001">
    <property type="protein sequence ID" value="MCT2398412.1"/>
    <property type="molecule type" value="Genomic_DNA"/>
</dbReference>
<dbReference type="PANTHER" id="PTHR21015:SF22">
    <property type="entry name" value="GLYCOSYLTRANSFERASE"/>
    <property type="match status" value="1"/>
</dbReference>
<evidence type="ECO:0000313" key="2">
    <source>
        <dbReference type="EMBL" id="MCT2398412.1"/>
    </source>
</evidence>
<name>A0ABT2I1D0_9SPHN</name>
<dbReference type="PANTHER" id="PTHR21015">
    <property type="entry name" value="UDP-N-ACETYLGLUCOSAMINE--N-ACETYLMURAMYL-(PENTAPEPTIDE) PYROPHOSPHORYL-UNDECAPRENOL N-ACETYLGLUCOSAMINE TRANSFERASE 1"/>
    <property type="match status" value="1"/>
</dbReference>
<dbReference type="Pfam" id="PF04101">
    <property type="entry name" value="Glyco_tran_28_C"/>
    <property type="match status" value="1"/>
</dbReference>
<sequence>MTEETALTRDIAKRHRAFFVPHVALGQARLGKPIAMLAAAVRSVLQSWRIMWRERPAAVITTGAGSSYFPVLFARMLGAKIVLIDSFARFNGPSAFARIAAPLAHIRVAQSQEAGRNWPGAQVFDPFRRLEKMRPEKERLVFATVGATLPFDRLVKLVDQAKRQGLLPEKVILQTGQPLKTEVDPSIEVRDAIPFDQVGEILARADIVICHGGTGSIITALQQGCRVIAVPRSYTRGEHYDDHQWEIARAFAGRGLLTMVGDDDDIAGALASARATEPVCATLAPDALIGELKAVMHKWEDDESARQHGFRRLL</sequence>
<accession>A0ABT2I1D0</accession>
<comment type="caution">
    <text evidence="2">The sequence shown here is derived from an EMBL/GenBank/DDBJ whole genome shotgun (WGS) entry which is preliminary data.</text>
</comment>
<feature type="domain" description="Glycosyl transferase family 28 C-terminal" evidence="1">
    <location>
        <begin position="141"/>
        <end position="258"/>
    </location>
</feature>
<dbReference type="Proteomes" id="UP001165583">
    <property type="component" value="Unassembled WGS sequence"/>
</dbReference>
<dbReference type="NCBIfam" id="NF046028">
    <property type="entry name" value="GluronsyltaseWelK"/>
    <property type="match status" value="1"/>
</dbReference>
<reference evidence="2" key="1">
    <citation type="submission" date="2022-09" db="EMBL/GenBank/DDBJ databases">
        <title>Novosphingobium sp. Nov., a polycyclic aromatic hydrocarbon-degrading bacterium isolated form mangrove sediments in HongKong.</title>
        <authorList>
            <person name="Hu Z."/>
        </authorList>
    </citation>
    <scope>NUCLEOTIDE SEQUENCE</scope>
    <source>
        <strain evidence="2">HK4-1</strain>
    </source>
</reference>
<evidence type="ECO:0000313" key="3">
    <source>
        <dbReference type="Proteomes" id="UP001165583"/>
    </source>
</evidence>
<organism evidence="2 3">
    <name type="scientific">Novosphingobium mangrovi</name>
    <name type="common">ex Huang et al. 2023</name>
    <dbReference type="NCBI Taxonomy" id="2976432"/>
    <lineage>
        <taxon>Bacteria</taxon>
        <taxon>Pseudomonadati</taxon>
        <taxon>Pseudomonadota</taxon>
        <taxon>Alphaproteobacteria</taxon>
        <taxon>Sphingomonadales</taxon>
        <taxon>Sphingomonadaceae</taxon>
        <taxon>Novosphingobium</taxon>
    </lineage>
</organism>
<proteinExistence type="predicted"/>
<dbReference type="Gene3D" id="3.40.50.2000">
    <property type="entry name" value="Glycogen Phosphorylase B"/>
    <property type="match status" value="2"/>
</dbReference>
<gene>
    <name evidence="2" type="ORF">NZK81_02510</name>
</gene>
<evidence type="ECO:0000259" key="1">
    <source>
        <dbReference type="Pfam" id="PF04101"/>
    </source>
</evidence>
<protein>
    <submittedName>
        <fullName evidence="2">Exopolysaccharide biosynthesis protein</fullName>
    </submittedName>
</protein>
<dbReference type="SUPFAM" id="SSF53756">
    <property type="entry name" value="UDP-Glycosyltransferase/glycogen phosphorylase"/>
    <property type="match status" value="1"/>
</dbReference>